<feature type="transmembrane region" description="Helical" evidence="1">
    <location>
        <begin position="132"/>
        <end position="152"/>
    </location>
</feature>
<comment type="caution">
    <text evidence="2">The sequence shown here is derived from an EMBL/GenBank/DDBJ whole genome shotgun (WGS) entry which is preliminary data.</text>
</comment>
<dbReference type="AlphaFoldDB" id="A0AAD1YLC6"/>
<name>A0AAD1YLC6_9CLOT</name>
<protein>
    <submittedName>
        <fullName evidence="2">Uncharacterized protein</fullName>
    </submittedName>
</protein>
<dbReference type="RefSeq" id="WP_230141392.1">
    <property type="nucleotide sequence ID" value="NZ_CAKJVF010000165.1"/>
</dbReference>
<gene>
    <name evidence="2" type="ORF">CNEO2_880013</name>
</gene>
<proteinExistence type="predicted"/>
<evidence type="ECO:0000313" key="3">
    <source>
        <dbReference type="Proteomes" id="UP001189143"/>
    </source>
</evidence>
<evidence type="ECO:0000313" key="2">
    <source>
        <dbReference type="EMBL" id="CAI3693003.1"/>
    </source>
</evidence>
<feature type="transmembrane region" description="Helical" evidence="1">
    <location>
        <begin position="158"/>
        <end position="178"/>
    </location>
</feature>
<feature type="transmembrane region" description="Helical" evidence="1">
    <location>
        <begin position="56"/>
        <end position="75"/>
    </location>
</feature>
<reference evidence="2" key="1">
    <citation type="submission" date="2022-10" db="EMBL/GenBank/DDBJ databases">
        <authorList>
            <person name="Aires J."/>
            <person name="Mesa V."/>
        </authorList>
    </citation>
    <scope>NUCLEOTIDE SEQUENCE</scope>
    <source>
        <strain evidence="2">Clostridium neonatale JD116</strain>
    </source>
</reference>
<feature type="transmembrane region" description="Helical" evidence="1">
    <location>
        <begin position="81"/>
        <end position="100"/>
    </location>
</feature>
<keyword evidence="1" id="KW-0812">Transmembrane</keyword>
<keyword evidence="1" id="KW-1133">Transmembrane helix</keyword>
<evidence type="ECO:0000256" key="1">
    <source>
        <dbReference type="SAM" id="Phobius"/>
    </source>
</evidence>
<sequence length="188" mass="21794">MGKNKKARMDTNKQIDRNINGRNIYIDKYGRTIYHSILKKKYYVIESKDQSRYYLYHNRIMIIILMLVLLSSYILSVQGLIGVGALLFIVFELWFNLLILPKLEQVEFTSDLIQNRHTLLDAIVKSDSKEKILLKITLYIMFAVLIVVNAYQVGASKAMLIFYVILAILSLYYAGIYAKGLIQKKLAE</sequence>
<dbReference type="Proteomes" id="UP001189143">
    <property type="component" value="Unassembled WGS sequence"/>
</dbReference>
<organism evidence="2 3">
    <name type="scientific">Clostridium neonatale</name>
    <dbReference type="NCBI Taxonomy" id="137838"/>
    <lineage>
        <taxon>Bacteria</taxon>
        <taxon>Bacillati</taxon>
        <taxon>Bacillota</taxon>
        <taxon>Clostridia</taxon>
        <taxon>Eubacteriales</taxon>
        <taxon>Clostridiaceae</taxon>
        <taxon>Clostridium</taxon>
    </lineage>
</organism>
<keyword evidence="1" id="KW-0472">Membrane</keyword>
<accession>A0AAD1YLC6</accession>
<dbReference type="EMBL" id="CAMTCP010000290">
    <property type="protein sequence ID" value="CAI3693003.1"/>
    <property type="molecule type" value="Genomic_DNA"/>
</dbReference>